<sequence>METLRTFKLTKRKLVSLGLLMMALLLASCGSDKAGGAKESSKTEGGENTSVMVGDSRSRDYVTIHRGQNFGKVSSGIYGMLDSVEEAEAWDQTIREAIKMPGIMDVREPDYDAVIHFNGKSTSIHLWLDPDSKRGMFTYITDTGTGYRLTEKSTAQIKERIGQLRYTFEQAVDNGDVVFGLGEIANREIWDEFVMEVKKKNSASVQLTSYTKEGDPIFNDLEYDHQGKVFKHRLDTTHDTMGMPTKSVEFCKELVAEETEQGIEYRLNGCGEGYAQESETFHVMFPFNKTIQNN</sequence>
<accession>A0A0M1N3U3</accession>
<keyword evidence="5" id="KW-1185">Reference proteome</keyword>
<evidence type="ECO:0000313" key="4">
    <source>
        <dbReference type="EMBL" id="KOR76823.1"/>
    </source>
</evidence>
<reference evidence="5" key="1">
    <citation type="submission" date="2015-08" db="EMBL/GenBank/DDBJ databases">
        <title>Genome sequencing project for genomic taxonomy and phylogenomics of Bacillus-like bacteria.</title>
        <authorList>
            <person name="Liu B."/>
            <person name="Wang J."/>
            <person name="Zhu Y."/>
            <person name="Liu G."/>
            <person name="Chen Q."/>
            <person name="Chen Z."/>
            <person name="Lan J."/>
            <person name="Che J."/>
            <person name="Ge C."/>
            <person name="Shi H."/>
            <person name="Pan Z."/>
            <person name="Liu X."/>
        </authorList>
    </citation>
    <scope>NUCLEOTIDE SEQUENCE [LARGE SCALE GENOMIC DNA]</scope>
    <source>
        <strain evidence="5">FJAT-22460</strain>
    </source>
</reference>
<dbReference type="AlphaFoldDB" id="A0A0M1N3U3"/>
<protein>
    <recommendedName>
        <fullName evidence="3">YhfM-like domain-containing protein</fullName>
    </recommendedName>
</protein>
<dbReference type="InterPro" id="IPR025372">
    <property type="entry name" value="DUF4362"/>
</dbReference>
<evidence type="ECO:0000313" key="5">
    <source>
        <dbReference type="Proteomes" id="UP000036932"/>
    </source>
</evidence>
<feature type="compositionally biased region" description="Basic and acidic residues" evidence="1">
    <location>
        <begin position="35"/>
        <end position="45"/>
    </location>
</feature>
<dbReference type="PROSITE" id="PS51257">
    <property type="entry name" value="PROKAR_LIPOPROTEIN"/>
    <property type="match status" value="1"/>
</dbReference>
<evidence type="ECO:0000256" key="2">
    <source>
        <dbReference type="SAM" id="SignalP"/>
    </source>
</evidence>
<dbReference type="PATRIC" id="fig|1705565.3.peg.759"/>
<dbReference type="OrthoDB" id="1912370at2"/>
<name>A0A0M1N3U3_9BACL</name>
<dbReference type="Pfam" id="PF14275">
    <property type="entry name" value="DUF4362"/>
    <property type="match status" value="1"/>
</dbReference>
<proteinExistence type="predicted"/>
<feature type="signal peptide" evidence="2">
    <location>
        <begin position="1"/>
        <end position="34"/>
    </location>
</feature>
<organism evidence="4 5">
    <name type="scientific">Paenibacillus solani</name>
    <dbReference type="NCBI Taxonomy" id="1705565"/>
    <lineage>
        <taxon>Bacteria</taxon>
        <taxon>Bacillati</taxon>
        <taxon>Bacillota</taxon>
        <taxon>Bacilli</taxon>
        <taxon>Bacillales</taxon>
        <taxon>Paenibacillaceae</taxon>
        <taxon>Paenibacillus</taxon>
    </lineage>
</organism>
<dbReference type="Pfam" id="PF26353">
    <property type="entry name" value="YhfM"/>
    <property type="match status" value="1"/>
</dbReference>
<comment type="caution">
    <text evidence="4">The sequence shown here is derived from an EMBL/GenBank/DDBJ whole genome shotgun (WGS) entry which is preliminary data.</text>
</comment>
<gene>
    <name evidence="4" type="ORF">AM231_23095</name>
</gene>
<feature type="domain" description="YhfM-like" evidence="3">
    <location>
        <begin position="92"/>
        <end position="161"/>
    </location>
</feature>
<evidence type="ECO:0000256" key="1">
    <source>
        <dbReference type="SAM" id="MobiDB-lite"/>
    </source>
</evidence>
<keyword evidence="2" id="KW-0732">Signal</keyword>
<feature type="chain" id="PRO_5039252308" description="YhfM-like domain-containing protein" evidence="2">
    <location>
        <begin position="35"/>
        <end position="294"/>
    </location>
</feature>
<dbReference type="InterPro" id="IPR058780">
    <property type="entry name" value="YhfM-like_dom"/>
</dbReference>
<dbReference type="EMBL" id="LIUT01000006">
    <property type="protein sequence ID" value="KOR76823.1"/>
    <property type="molecule type" value="Genomic_DNA"/>
</dbReference>
<evidence type="ECO:0000259" key="3">
    <source>
        <dbReference type="Pfam" id="PF26353"/>
    </source>
</evidence>
<dbReference type="Proteomes" id="UP000036932">
    <property type="component" value="Unassembled WGS sequence"/>
</dbReference>
<feature type="region of interest" description="Disordered" evidence="1">
    <location>
        <begin position="31"/>
        <end position="53"/>
    </location>
</feature>